<gene>
    <name evidence="1" type="ORF">DPMN_001967</name>
</gene>
<reference evidence="1" key="1">
    <citation type="journal article" date="2019" name="bioRxiv">
        <title>The Genome of the Zebra Mussel, Dreissena polymorpha: A Resource for Invasive Species Research.</title>
        <authorList>
            <person name="McCartney M.A."/>
            <person name="Auch B."/>
            <person name="Kono T."/>
            <person name="Mallez S."/>
            <person name="Zhang Y."/>
            <person name="Obille A."/>
            <person name="Becker A."/>
            <person name="Abrahante J.E."/>
            <person name="Garbe J."/>
            <person name="Badalamenti J.P."/>
            <person name="Herman A."/>
            <person name="Mangelson H."/>
            <person name="Liachko I."/>
            <person name="Sullivan S."/>
            <person name="Sone E.D."/>
            <person name="Koren S."/>
            <person name="Silverstein K.A.T."/>
            <person name="Beckman K.B."/>
            <person name="Gohl D.M."/>
        </authorList>
    </citation>
    <scope>NUCLEOTIDE SEQUENCE</scope>
    <source>
        <strain evidence="1">Duluth1</strain>
        <tissue evidence="1">Whole animal</tissue>
    </source>
</reference>
<keyword evidence="2" id="KW-1185">Reference proteome</keyword>
<proteinExistence type="predicted"/>
<protein>
    <submittedName>
        <fullName evidence="1">Uncharacterized protein</fullName>
    </submittedName>
</protein>
<accession>A0A9D4RTD7</accession>
<organism evidence="1 2">
    <name type="scientific">Dreissena polymorpha</name>
    <name type="common">Zebra mussel</name>
    <name type="synonym">Mytilus polymorpha</name>
    <dbReference type="NCBI Taxonomy" id="45954"/>
    <lineage>
        <taxon>Eukaryota</taxon>
        <taxon>Metazoa</taxon>
        <taxon>Spiralia</taxon>
        <taxon>Lophotrochozoa</taxon>
        <taxon>Mollusca</taxon>
        <taxon>Bivalvia</taxon>
        <taxon>Autobranchia</taxon>
        <taxon>Heteroconchia</taxon>
        <taxon>Euheterodonta</taxon>
        <taxon>Imparidentia</taxon>
        <taxon>Neoheterodontei</taxon>
        <taxon>Myida</taxon>
        <taxon>Dreissenoidea</taxon>
        <taxon>Dreissenidae</taxon>
        <taxon>Dreissena</taxon>
    </lineage>
</organism>
<evidence type="ECO:0000313" key="2">
    <source>
        <dbReference type="Proteomes" id="UP000828390"/>
    </source>
</evidence>
<dbReference type="Proteomes" id="UP000828390">
    <property type="component" value="Unassembled WGS sequence"/>
</dbReference>
<name>A0A9D4RTD7_DREPO</name>
<evidence type="ECO:0000313" key="1">
    <source>
        <dbReference type="EMBL" id="KAH3878085.1"/>
    </source>
</evidence>
<dbReference type="EMBL" id="JAIWYP010000001">
    <property type="protein sequence ID" value="KAH3878085.1"/>
    <property type="molecule type" value="Genomic_DNA"/>
</dbReference>
<reference evidence="1" key="2">
    <citation type="submission" date="2020-11" db="EMBL/GenBank/DDBJ databases">
        <authorList>
            <person name="McCartney M.A."/>
            <person name="Auch B."/>
            <person name="Kono T."/>
            <person name="Mallez S."/>
            <person name="Becker A."/>
            <person name="Gohl D.M."/>
            <person name="Silverstein K.A.T."/>
            <person name="Koren S."/>
            <person name="Bechman K.B."/>
            <person name="Herman A."/>
            <person name="Abrahante J.E."/>
            <person name="Garbe J."/>
        </authorList>
    </citation>
    <scope>NUCLEOTIDE SEQUENCE</scope>
    <source>
        <strain evidence="1">Duluth1</strain>
        <tissue evidence="1">Whole animal</tissue>
    </source>
</reference>
<dbReference type="AlphaFoldDB" id="A0A9D4RTD7"/>
<sequence>MRTGPFTVSTDGSNDETSNQFPLVVRTMEPISMTVDSFRTAVNTNLQRLPNRYN</sequence>
<comment type="caution">
    <text evidence="1">The sequence shown here is derived from an EMBL/GenBank/DDBJ whole genome shotgun (WGS) entry which is preliminary data.</text>
</comment>